<organism evidence="2 3">
    <name type="scientific">Actinoalloteichus hoggarensis</name>
    <dbReference type="NCBI Taxonomy" id="1470176"/>
    <lineage>
        <taxon>Bacteria</taxon>
        <taxon>Bacillati</taxon>
        <taxon>Actinomycetota</taxon>
        <taxon>Actinomycetes</taxon>
        <taxon>Pseudonocardiales</taxon>
        <taxon>Pseudonocardiaceae</taxon>
        <taxon>Actinoalloteichus</taxon>
    </lineage>
</organism>
<evidence type="ECO:0000256" key="1">
    <source>
        <dbReference type="SAM" id="MobiDB-lite"/>
    </source>
</evidence>
<protein>
    <submittedName>
        <fullName evidence="2">Uncharacterized protein</fullName>
    </submittedName>
</protein>
<dbReference type="AlphaFoldDB" id="A0A221W636"/>
<evidence type="ECO:0000313" key="3">
    <source>
        <dbReference type="Proteomes" id="UP000204221"/>
    </source>
</evidence>
<dbReference type="EMBL" id="CP022521">
    <property type="protein sequence ID" value="ASO21328.1"/>
    <property type="molecule type" value="Genomic_DNA"/>
</dbReference>
<feature type="region of interest" description="Disordered" evidence="1">
    <location>
        <begin position="151"/>
        <end position="265"/>
    </location>
</feature>
<feature type="region of interest" description="Disordered" evidence="1">
    <location>
        <begin position="125"/>
        <end position="144"/>
    </location>
</feature>
<feature type="region of interest" description="Disordered" evidence="1">
    <location>
        <begin position="1"/>
        <end position="21"/>
    </location>
</feature>
<feature type="region of interest" description="Disordered" evidence="1">
    <location>
        <begin position="46"/>
        <end position="82"/>
    </location>
</feature>
<dbReference type="Proteomes" id="UP000204221">
    <property type="component" value="Chromosome"/>
</dbReference>
<reference evidence="2 3" key="1">
    <citation type="submission" date="2017-07" db="EMBL/GenBank/DDBJ databases">
        <title>Complete genome sequence of Actinoalloteichus hoggarensis DSM 45943, type strain of Actinoalloteichus hoggarensis.</title>
        <authorList>
            <person name="Ruckert C."/>
            <person name="Nouioui I."/>
            <person name="Willmese J."/>
            <person name="van Wezel G."/>
            <person name="Klenk H.-P."/>
            <person name="Kalinowski J."/>
            <person name="Zotchev S.B."/>
        </authorList>
    </citation>
    <scope>NUCLEOTIDE SEQUENCE [LARGE SCALE GENOMIC DNA]</scope>
    <source>
        <strain evidence="2 3">DSM 45943</strain>
    </source>
</reference>
<accession>A0A221W636</accession>
<dbReference type="KEGG" id="ahg:AHOG_18515"/>
<name>A0A221W636_9PSEU</name>
<evidence type="ECO:0000313" key="2">
    <source>
        <dbReference type="EMBL" id="ASO21328.1"/>
    </source>
</evidence>
<keyword evidence="3" id="KW-1185">Reference proteome</keyword>
<feature type="compositionally biased region" description="Basic and acidic residues" evidence="1">
    <location>
        <begin position="238"/>
        <end position="251"/>
    </location>
</feature>
<sequence length="321" mass="32492">MSTGGSASRDRAWPARGPRSGAGLVTASAGLEPLIVVGMVVTSGATGGGPRARCEGGGDETDEFTPCRVRVPDVPPGMRGSRTGRSGLAAWAGGQEMIGQDTAGQGTVHGRRTIGIAVGGGATGRLRANGVPPRGVPAARARGTRVVSRLRPDPRTRRAVRTPETAQDGGLAPADSTGVARLARHRRPVVGDGEGGRSTASRVVVRPAVPKAGAVSGSPRPAPDAESGISRPSLGSSDRGRRLDTPVRTDEAAPPIPSPPTASHGEVAHLAVLPARRPFRSGALGVVRSVRSDSIPIAGAAAVREAAREGAQQQMQAGEVT</sequence>
<gene>
    <name evidence="2" type="ORF">AHOG_18515</name>
</gene>
<proteinExistence type="predicted"/>